<protein>
    <submittedName>
        <fullName evidence="1">Uncharacterized protein</fullName>
    </submittedName>
</protein>
<dbReference type="AlphaFoldDB" id="A0A0E9Q1C5"/>
<evidence type="ECO:0000313" key="1">
    <source>
        <dbReference type="EMBL" id="JAH10292.1"/>
    </source>
</evidence>
<name>A0A0E9Q1C5_ANGAN</name>
<reference evidence="1" key="1">
    <citation type="submission" date="2014-11" db="EMBL/GenBank/DDBJ databases">
        <authorList>
            <person name="Amaro Gonzalez C."/>
        </authorList>
    </citation>
    <scope>NUCLEOTIDE SEQUENCE</scope>
</reference>
<dbReference type="EMBL" id="GBXM01098285">
    <property type="protein sequence ID" value="JAH10292.1"/>
    <property type="molecule type" value="Transcribed_RNA"/>
</dbReference>
<proteinExistence type="predicted"/>
<sequence length="64" mass="7157">MTSILPLFFCSVSVSMAMQGSRFHFFIHIAFTTFLMHLETTGLISLQNKNQADSIVSAVPEEPH</sequence>
<accession>A0A0E9Q1C5</accession>
<reference evidence="1" key="2">
    <citation type="journal article" date="2015" name="Fish Shellfish Immunol.">
        <title>Early steps in the European eel (Anguilla anguilla)-Vibrio vulnificus interaction in the gills: Role of the RtxA13 toxin.</title>
        <authorList>
            <person name="Callol A."/>
            <person name="Pajuelo D."/>
            <person name="Ebbesson L."/>
            <person name="Teles M."/>
            <person name="MacKenzie S."/>
            <person name="Amaro C."/>
        </authorList>
    </citation>
    <scope>NUCLEOTIDE SEQUENCE</scope>
</reference>
<organism evidence="1">
    <name type="scientific">Anguilla anguilla</name>
    <name type="common">European freshwater eel</name>
    <name type="synonym">Muraena anguilla</name>
    <dbReference type="NCBI Taxonomy" id="7936"/>
    <lineage>
        <taxon>Eukaryota</taxon>
        <taxon>Metazoa</taxon>
        <taxon>Chordata</taxon>
        <taxon>Craniata</taxon>
        <taxon>Vertebrata</taxon>
        <taxon>Euteleostomi</taxon>
        <taxon>Actinopterygii</taxon>
        <taxon>Neopterygii</taxon>
        <taxon>Teleostei</taxon>
        <taxon>Anguilliformes</taxon>
        <taxon>Anguillidae</taxon>
        <taxon>Anguilla</taxon>
    </lineage>
</organism>